<sequence length="308" mass="33970">MIEIKELYKTFGRTVALRGITLNIPKGQVYGFVGPNGAGKTTTMSIMATLMSPTAGEVRVGGYDCKTQAKEVRRLIGYMPDFFGVYDNLTAYEYLDFHGASYGLQPQERERVILQMLELVQLTGKTNEYVDQLSRGMKQRLGLARALVHNPQVLILDEPASGLDPRARIEMREIIKALRDAGKTIIISSHILPELAEMCDTIGIIEGGELVAEGKVQEIYEKMHAHRLLRIRLLDKHETLLSRLRDTSHVINAVQDGADIMASFNGSDAEQATLLASLLAEGYPLVSFGETEGNLEDVFLEVTKGGGS</sequence>
<evidence type="ECO:0000256" key="3">
    <source>
        <dbReference type="ARBA" id="ARBA00022741"/>
    </source>
</evidence>
<dbReference type="SUPFAM" id="SSF52540">
    <property type="entry name" value="P-loop containing nucleoside triphosphate hydrolases"/>
    <property type="match status" value="1"/>
</dbReference>
<gene>
    <name evidence="6" type="ORF">AF333_30230</name>
    <name evidence="7" type="ORF">SAMN04487909_13128</name>
</gene>
<dbReference type="STRING" id="47500.AF333_30230"/>
<dbReference type="PATRIC" id="fig|47500.8.peg.6444"/>
<dbReference type="EMBL" id="LGUG01000013">
    <property type="protein sequence ID" value="KON84223.1"/>
    <property type="molecule type" value="Genomic_DNA"/>
</dbReference>
<evidence type="ECO:0000259" key="5">
    <source>
        <dbReference type="PROSITE" id="PS50893"/>
    </source>
</evidence>
<feature type="domain" description="ABC transporter" evidence="5">
    <location>
        <begin position="2"/>
        <end position="232"/>
    </location>
</feature>
<dbReference type="Proteomes" id="UP000182836">
    <property type="component" value="Unassembled WGS sequence"/>
</dbReference>
<organism evidence="6 8">
    <name type="scientific">Aneurinibacillus migulanus</name>
    <name type="common">Bacillus migulanus</name>
    <dbReference type="NCBI Taxonomy" id="47500"/>
    <lineage>
        <taxon>Bacteria</taxon>
        <taxon>Bacillati</taxon>
        <taxon>Bacillota</taxon>
        <taxon>Bacilli</taxon>
        <taxon>Bacillales</taxon>
        <taxon>Paenibacillaceae</taxon>
        <taxon>Aneurinibacillus group</taxon>
        <taxon>Aneurinibacillus</taxon>
    </lineage>
</organism>
<reference evidence="7 9" key="2">
    <citation type="submission" date="2016-10" db="EMBL/GenBank/DDBJ databases">
        <authorList>
            <person name="de Groot N.N."/>
        </authorList>
    </citation>
    <scope>NUCLEOTIDE SEQUENCE [LARGE SCALE GENOMIC DNA]</scope>
    <source>
        <strain evidence="7 9">DSM 2895</strain>
    </source>
</reference>
<evidence type="ECO:0000256" key="2">
    <source>
        <dbReference type="ARBA" id="ARBA00022448"/>
    </source>
</evidence>
<evidence type="ECO:0000256" key="1">
    <source>
        <dbReference type="ARBA" id="ARBA00005417"/>
    </source>
</evidence>
<dbReference type="GO" id="GO:0016887">
    <property type="term" value="F:ATP hydrolysis activity"/>
    <property type="evidence" value="ECO:0007669"/>
    <property type="project" value="InterPro"/>
</dbReference>
<keyword evidence="8" id="KW-1185">Reference proteome</keyword>
<dbReference type="GeneID" id="42309402"/>
<evidence type="ECO:0000313" key="9">
    <source>
        <dbReference type="Proteomes" id="UP000182836"/>
    </source>
</evidence>
<protein>
    <submittedName>
        <fullName evidence="6">ABC transporter</fullName>
    </submittedName>
    <submittedName>
        <fullName evidence="7">ABC-2 type transport system ATP-binding protein</fullName>
    </submittedName>
</protein>
<dbReference type="PANTHER" id="PTHR43335">
    <property type="entry name" value="ABC TRANSPORTER, ATP-BINDING PROTEIN"/>
    <property type="match status" value="1"/>
</dbReference>
<evidence type="ECO:0000256" key="4">
    <source>
        <dbReference type="ARBA" id="ARBA00022840"/>
    </source>
</evidence>
<proteinExistence type="inferred from homology"/>
<dbReference type="GO" id="GO:0005524">
    <property type="term" value="F:ATP binding"/>
    <property type="evidence" value="ECO:0007669"/>
    <property type="project" value="UniProtKB-KW"/>
</dbReference>
<dbReference type="EMBL" id="FNED01000031">
    <property type="protein sequence ID" value="SDJ88106.1"/>
    <property type="molecule type" value="Genomic_DNA"/>
</dbReference>
<keyword evidence="3" id="KW-0547">Nucleotide-binding</keyword>
<dbReference type="CDD" id="cd03230">
    <property type="entry name" value="ABC_DR_subfamily_A"/>
    <property type="match status" value="1"/>
</dbReference>
<dbReference type="PROSITE" id="PS50893">
    <property type="entry name" value="ABC_TRANSPORTER_2"/>
    <property type="match status" value="1"/>
</dbReference>
<dbReference type="InterPro" id="IPR003439">
    <property type="entry name" value="ABC_transporter-like_ATP-bd"/>
</dbReference>
<keyword evidence="4 7" id="KW-0067">ATP-binding</keyword>
<evidence type="ECO:0000313" key="7">
    <source>
        <dbReference type="EMBL" id="SDJ88106.1"/>
    </source>
</evidence>
<comment type="similarity">
    <text evidence="1">Belongs to the ABC transporter superfamily.</text>
</comment>
<name>A0A0D1WC57_ANEMI</name>
<dbReference type="Gene3D" id="3.40.50.300">
    <property type="entry name" value="P-loop containing nucleotide triphosphate hydrolases"/>
    <property type="match status" value="1"/>
</dbReference>
<dbReference type="Pfam" id="PF00005">
    <property type="entry name" value="ABC_tran"/>
    <property type="match status" value="1"/>
</dbReference>
<keyword evidence="2" id="KW-0813">Transport</keyword>
<evidence type="ECO:0000313" key="8">
    <source>
        <dbReference type="Proteomes" id="UP000037269"/>
    </source>
</evidence>
<dbReference type="Proteomes" id="UP000037269">
    <property type="component" value="Unassembled WGS sequence"/>
</dbReference>
<accession>A0A0D1WC57</accession>
<dbReference type="InterPro" id="IPR003593">
    <property type="entry name" value="AAA+_ATPase"/>
</dbReference>
<dbReference type="OrthoDB" id="9804819at2"/>
<reference evidence="6 8" key="1">
    <citation type="submission" date="2015-07" db="EMBL/GenBank/DDBJ databases">
        <title>Fjat-14205 dsm 2895.</title>
        <authorList>
            <person name="Liu B."/>
            <person name="Wang J."/>
            <person name="Zhu Y."/>
            <person name="Liu G."/>
            <person name="Chen Q."/>
            <person name="Chen Z."/>
            <person name="Lan J."/>
            <person name="Che J."/>
            <person name="Ge C."/>
            <person name="Shi H."/>
            <person name="Pan Z."/>
            <person name="Liu X."/>
        </authorList>
    </citation>
    <scope>NUCLEOTIDE SEQUENCE [LARGE SCALE GENOMIC DNA]</scope>
    <source>
        <strain evidence="6 8">DSM 2895</strain>
    </source>
</reference>
<dbReference type="PANTHER" id="PTHR43335:SF3">
    <property type="entry name" value="ABC TRANSPORTER"/>
    <property type="match status" value="1"/>
</dbReference>
<evidence type="ECO:0000313" key="6">
    <source>
        <dbReference type="EMBL" id="KON84223.1"/>
    </source>
</evidence>
<dbReference type="SMART" id="SM00382">
    <property type="entry name" value="AAA"/>
    <property type="match status" value="1"/>
</dbReference>
<dbReference type="AlphaFoldDB" id="A0A0D1WC57"/>
<dbReference type="RefSeq" id="WP_043065700.1">
    <property type="nucleotide sequence ID" value="NZ_BJOA01000096.1"/>
</dbReference>
<dbReference type="InterPro" id="IPR027417">
    <property type="entry name" value="P-loop_NTPase"/>
</dbReference>